<dbReference type="SMART" id="SM00554">
    <property type="entry name" value="FAS1"/>
    <property type="match status" value="2"/>
</dbReference>
<evidence type="ECO:0000259" key="2">
    <source>
        <dbReference type="PROSITE" id="PS50213"/>
    </source>
</evidence>
<sequence>MGGHRGTGAPPRPAACMARATLSLLLPLLLAALLQVRAQAPPPAPAPSSPAALICGDPELATLCRVLRAAGDGRGAARLQNTTATDTVLAPTNKAFFVDSKRVADELEIPSLEAIFSNPKAADRLLQNLIIPDQAITFRRFSGDQSYKSLLGQDLELKFAVFVLTRQFYVESGEAIALVLQPDLAAGRPLLLPPSSHTFQPPSPLTGATSMARAPPSLLLLLPLLGALLLASSGPARGAPIPPSPAALICADPDLSTLCRVLRAAGDSKGATRLQSTTDTDTVFAPTNKAFINDANKVADELGIRSLEAIYSNPKASDRLLQNLIIPDQAITFKAFKDDRKYKSLLGQQLELKSAVFTNQFYVESEEIKALVVQPDLAAGRSVVHKTDRVPVPDDFLSWCSLWTAVVLLEAQPAAAAPISKSMALILLLPLLAALLSSAPELLLVRAQSTAPRTTIQGASTRTAAPSPAALICSDPGLTTLCRVLRAAGPGKGATRLKVPAESPVPWQGSASAADTVFAPTNQASSGCWLGPKRKAFAKDAKKVADELSIRSFEAIYSNPKAADRLLQNLIIPDQSVVHKTDRVPVPDDFL</sequence>
<dbReference type="Gene3D" id="2.30.180.10">
    <property type="entry name" value="FAS1 domain"/>
    <property type="match status" value="2"/>
</dbReference>
<name>A0A2J8A370_9CHLO</name>
<dbReference type="InterPro" id="IPR050904">
    <property type="entry name" value="Adhesion/Biosynth-related"/>
</dbReference>
<dbReference type="PROSITE" id="PS50213">
    <property type="entry name" value="FAS1"/>
    <property type="match status" value="1"/>
</dbReference>
<dbReference type="AlphaFoldDB" id="A0A2J8A370"/>
<dbReference type="PANTHER" id="PTHR10900">
    <property type="entry name" value="PERIOSTIN-RELATED"/>
    <property type="match status" value="1"/>
</dbReference>
<comment type="caution">
    <text evidence="3">The sequence shown here is derived from an EMBL/GenBank/DDBJ whole genome shotgun (WGS) entry which is preliminary data.</text>
</comment>
<feature type="domain" description="FAS1" evidence="2">
    <location>
        <begin position="242"/>
        <end position="391"/>
    </location>
</feature>
<protein>
    <recommendedName>
        <fullName evidence="2">FAS1 domain-containing protein</fullName>
    </recommendedName>
</protein>
<dbReference type="OrthoDB" id="530733at2759"/>
<feature type="chain" id="PRO_5014413073" description="FAS1 domain-containing protein" evidence="1">
    <location>
        <begin position="39"/>
        <end position="591"/>
    </location>
</feature>
<evidence type="ECO:0000256" key="1">
    <source>
        <dbReference type="SAM" id="SignalP"/>
    </source>
</evidence>
<organism evidence="3 4">
    <name type="scientific">Tetrabaena socialis</name>
    <dbReference type="NCBI Taxonomy" id="47790"/>
    <lineage>
        <taxon>Eukaryota</taxon>
        <taxon>Viridiplantae</taxon>
        <taxon>Chlorophyta</taxon>
        <taxon>core chlorophytes</taxon>
        <taxon>Chlorophyceae</taxon>
        <taxon>CS clade</taxon>
        <taxon>Chlamydomonadales</taxon>
        <taxon>Tetrabaenaceae</taxon>
        <taxon>Tetrabaena</taxon>
    </lineage>
</organism>
<accession>A0A2J8A370</accession>
<proteinExistence type="predicted"/>
<dbReference type="PANTHER" id="PTHR10900:SF77">
    <property type="entry name" value="FI19380P1"/>
    <property type="match status" value="1"/>
</dbReference>
<dbReference type="EMBL" id="PGGS01000206">
    <property type="protein sequence ID" value="PNH06948.1"/>
    <property type="molecule type" value="Genomic_DNA"/>
</dbReference>
<dbReference type="GO" id="GO:0005615">
    <property type="term" value="C:extracellular space"/>
    <property type="evidence" value="ECO:0007669"/>
    <property type="project" value="TreeGrafter"/>
</dbReference>
<keyword evidence="1" id="KW-0732">Signal</keyword>
<dbReference type="SUPFAM" id="SSF82153">
    <property type="entry name" value="FAS1 domain"/>
    <property type="match status" value="2"/>
</dbReference>
<evidence type="ECO:0000313" key="3">
    <source>
        <dbReference type="EMBL" id="PNH06948.1"/>
    </source>
</evidence>
<dbReference type="Pfam" id="PF02469">
    <property type="entry name" value="Fasciclin"/>
    <property type="match status" value="2"/>
</dbReference>
<gene>
    <name evidence="3" type="ORF">TSOC_006641</name>
</gene>
<evidence type="ECO:0000313" key="4">
    <source>
        <dbReference type="Proteomes" id="UP000236333"/>
    </source>
</evidence>
<dbReference type="Proteomes" id="UP000236333">
    <property type="component" value="Unassembled WGS sequence"/>
</dbReference>
<feature type="signal peptide" evidence="1">
    <location>
        <begin position="1"/>
        <end position="38"/>
    </location>
</feature>
<dbReference type="InterPro" id="IPR036378">
    <property type="entry name" value="FAS1_dom_sf"/>
</dbReference>
<keyword evidence="4" id="KW-1185">Reference proteome</keyword>
<dbReference type="InterPro" id="IPR000782">
    <property type="entry name" value="FAS1_domain"/>
</dbReference>
<reference evidence="3 4" key="1">
    <citation type="journal article" date="2017" name="Mol. Biol. Evol.">
        <title>The 4-celled Tetrabaena socialis nuclear genome reveals the essential components for genetic control of cell number at the origin of multicellularity in the volvocine lineage.</title>
        <authorList>
            <person name="Featherston J."/>
            <person name="Arakaki Y."/>
            <person name="Hanschen E.R."/>
            <person name="Ferris P.J."/>
            <person name="Michod R.E."/>
            <person name="Olson B.J.S.C."/>
            <person name="Nozaki H."/>
            <person name="Durand P.M."/>
        </authorList>
    </citation>
    <scope>NUCLEOTIDE SEQUENCE [LARGE SCALE GENOMIC DNA]</scope>
    <source>
        <strain evidence="3 4">NIES-571</strain>
    </source>
</reference>